<organism evidence="1 2">
    <name type="scientific">Denitratisoma oestradiolicum</name>
    <dbReference type="NCBI Taxonomy" id="311182"/>
    <lineage>
        <taxon>Bacteria</taxon>
        <taxon>Pseudomonadati</taxon>
        <taxon>Pseudomonadota</taxon>
        <taxon>Betaproteobacteria</taxon>
        <taxon>Nitrosomonadales</taxon>
        <taxon>Sterolibacteriaceae</taxon>
        <taxon>Denitratisoma</taxon>
    </lineage>
</organism>
<protein>
    <recommendedName>
        <fullName evidence="3">MSHA biogenesis protein MshO</fullName>
    </recommendedName>
</protein>
<dbReference type="EMBL" id="LR778301">
    <property type="protein sequence ID" value="CAB1367601.1"/>
    <property type="molecule type" value="Genomic_DNA"/>
</dbReference>
<dbReference type="InterPro" id="IPR012902">
    <property type="entry name" value="N_methyl_site"/>
</dbReference>
<dbReference type="NCBIfam" id="TIGR02532">
    <property type="entry name" value="IV_pilin_GFxxxE"/>
    <property type="match status" value="1"/>
</dbReference>
<name>A0A6S6XNT2_9PROT</name>
<accession>A0A6S6XNT2</accession>
<dbReference type="Gene3D" id="3.30.700.10">
    <property type="entry name" value="Glycoprotein, Type 4 Pilin"/>
    <property type="match status" value="1"/>
</dbReference>
<dbReference type="PROSITE" id="PS00409">
    <property type="entry name" value="PROKAR_NTER_METHYL"/>
    <property type="match status" value="1"/>
</dbReference>
<dbReference type="AlphaFoldDB" id="A0A6S6XNT2"/>
<gene>
    <name evidence="1" type="ORF">DENOEST_0436</name>
</gene>
<dbReference type="OrthoDB" id="9788802at2"/>
<dbReference type="InterPro" id="IPR045584">
    <property type="entry name" value="Pilin-like"/>
</dbReference>
<dbReference type="Pfam" id="PF07963">
    <property type="entry name" value="N_methyl"/>
    <property type="match status" value="1"/>
</dbReference>
<dbReference type="Proteomes" id="UP000515733">
    <property type="component" value="Chromosome"/>
</dbReference>
<reference evidence="1 2" key="1">
    <citation type="submission" date="2020-03" db="EMBL/GenBank/DDBJ databases">
        <authorList>
            <consortium name="Genoscope - CEA"/>
            <person name="William W."/>
        </authorList>
    </citation>
    <scope>NUCLEOTIDE SEQUENCE [LARGE SCALE GENOMIC DNA]</scope>
    <source>
        <strain evidence="2">DSM 16959</strain>
    </source>
</reference>
<evidence type="ECO:0008006" key="3">
    <source>
        <dbReference type="Google" id="ProtNLM"/>
    </source>
</evidence>
<proteinExistence type="predicted"/>
<sequence length="279" mass="29085">MVKRRSAIHTQEGFTLIEAVMVIVITGIIASMVAIFIKTAVDSYFDSVRRAALTDAADIALRRLSREVRLAVPNSLRVSLAGGVYSITLIPTRDGGRYRNESDGSSGGQPLCSGGTVNASFDALGPMPAVAVGDSVVVFNDASLNPGPGCAAPSDVYCGGSRAAVTAVGAHSLTIGALANSAVICSYENNRFQVVDQNIRAVTYTCPAATAGAMQRFANYGFSTTPGGTSATVVNGATCFVDDSNAHRPNGSLYVNLTLTDNSGERVEVFRQIHVDNTP</sequence>
<evidence type="ECO:0000313" key="2">
    <source>
        <dbReference type="Proteomes" id="UP000515733"/>
    </source>
</evidence>
<evidence type="ECO:0000313" key="1">
    <source>
        <dbReference type="EMBL" id="CAB1367601.1"/>
    </source>
</evidence>
<dbReference type="RefSeq" id="WP_145770527.1">
    <property type="nucleotide sequence ID" value="NZ_LR778301.1"/>
</dbReference>
<dbReference type="KEGG" id="doe:DENOEST_0436"/>
<dbReference type="SUPFAM" id="SSF54523">
    <property type="entry name" value="Pili subunits"/>
    <property type="match status" value="1"/>
</dbReference>
<keyword evidence="2" id="KW-1185">Reference proteome</keyword>